<keyword evidence="2" id="KW-1185">Reference proteome</keyword>
<gene>
    <name evidence="1" type="ORF">E0F88_20900</name>
</gene>
<evidence type="ECO:0000313" key="1">
    <source>
        <dbReference type="EMBL" id="TDE12807.1"/>
    </source>
</evidence>
<accession>A0A4R5DHR1</accession>
<reference evidence="1 2" key="1">
    <citation type="submission" date="2019-03" db="EMBL/GenBank/DDBJ databases">
        <title>Dyadobacter AR-3-6 sp. nov., isolated from arctic soil.</title>
        <authorList>
            <person name="Chaudhary D.K."/>
        </authorList>
    </citation>
    <scope>NUCLEOTIDE SEQUENCE [LARGE SCALE GENOMIC DNA]</scope>
    <source>
        <strain evidence="1 2">AR-3-6</strain>
    </source>
</reference>
<protein>
    <submittedName>
        <fullName evidence="1">Uncharacterized protein</fullName>
    </submittedName>
</protein>
<dbReference type="Proteomes" id="UP000294850">
    <property type="component" value="Unassembled WGS sequence"/>
</dbReference>
<name>A0A4R5DHR1_9BACT</name>
<dbReference type="AlphaFoldDB" id="A0A4R5DHR1"/>
<organism evidence="1 2">
    <name type="scientific">Dyadobacter psychrotolerans</name>
    <dbReference type="NCBI Taxonomy" id="2541721"/>
    <lineage>
        <taxon>Bacteria</taxon>
        <taxon>Pseudomonadati</taxon>
        <taxon>Bacteroidota</taxon>
        <taxon>Cytophagia</taxon>
        <taxon>Cytophagales</taxon>
        <taxon>Spirosomataceae</taxon>
        <taxon>Dyadobacter</taxon>
    </lineage>
</organism>
<dbReference type="EMBL" id="SMFL01000008">
    <property type="protein sequence ID" value="TDE12807.1"/>
    <property type="molecule type" value="Genomic_DNA"/>
</dbReference>
<comment type="caution">
    <text evidence="1">The sequence shown here is derived from an EMBL/GenBank/DDBJ whole genome shotgun (WGS) entry which is preliminary data.</text>
</comment>
<proteinExistence type="predicted"/>
<dbReference type="RefSeq" id="WP_220466362.1">
    <property type="nucleotide sequence ID" value="NZ_SMFL01000008.1"/>
</dbReference>
<sequence>MGKKRAITIYDDMDGPYLESLRQGMTDTVEGRYYKFFEEIRKFNKIMGIKKDPNARRTIEIKGLTWM</sequence>
<evidence type="ECO:0000313" key="2">
    <source>
        <dbReference type="Proteomes" id="UP000294850"/>
    </source>
</evidence>